<accession>F4PTM2</accession>
<keyword evidence="2" id="KW-1185">Reference proteome</keyword>
<name>F4PTM2_CACFS</name>
<dbReference type="KEGG" id="dfa:DFA_01578"/>
<dbReference type="EMBL" id="GL883010">
    <property type="protein sequence ID" value="EGG21692.1"/>
    <property type="molecule type" value="Genomic_DNA"/>
</dbReference>
<protein>
    <submittedName>
        <fullName evidence="1">Uncharacterized protein</fullName>
    </submittedName>
</protein>
<proteinExistence type="predicted"/>
<evidence type="ECO:0000313" key="1">
    <source>
        <dbReference type="EMBL" id="EGG21692.1"/>
    </source>
</evidence>
<gene>
    <name evidence="1" type="ORF">DFA_01578</name>
</gene>
<dbReference type="RefSeq" id="XP_004359542.1">
    <property type="nucleotide sequence ID" value="XM_004359485.1"/>
</dbReference>
<organism evidence="1 2">
    <name type="scientific">Cavenderia fasciculata</name>
    <name type="common">Slime mold</name>
    <name type="synonym">Dictyostelium fasciculatum</name>
    <dbReference type="NCBI Taxonomy" id="261658"/>
    <lineage>
        <taxon>Eukaryota</taxon>
        <taxon>Amoebozoa</taxon>
        <taxon>Evosea</taxon>
        <taxon>Eumycetozoa</taxon>
        <taxon>Dictyostelia</taxon>
        <taxon>Acytosteliales</taxon>
        <taxon>Cavenderiaceae</taxon>
        <taxon>Cavenderia</taxon>
    </lineage>
</organism>
<dbReference type="Proteomes" id="UP000007797">
    <property type="component" value="Unassembled WGS sequence"/>
</dbReference>
<dbReference type="GeneID" id="14872638"/>
<dbReference type="AlphaFoldDB" id="F4PTM2"/>
<sequence>MNQVMHFKRRTHYVSISYSDELLKTIERILEFFEYYLSFIPLVCGLQEHHTIEYQIHVIRDYITIIPYIYNPFN</sequence>
<evidence type="ECO:0000313" key="2">
    <source>
        <dbReference type="Proteomes" id="UP000007797"/>
    </source>
</evidence>
<reference evidence="2" key="1">
    <citation type="journal article" date="2011" name="Genome Res.">
        <title>Phylogeny-wide analysis of social amoeba genomes highlights ancient origins for complex intercellular communication.</title>
        <authorList>
            <person name="Heidel A.J."/>
            <person name="Lawal H.M."/>
            <person name="Felder M."/>
            <person name="Schilde C."/>
            <person name="Helps N.R."/>
            <person name="Tunggal B."/>
            <person name="Rivero F."/>
            <person name="John U."/>
            <person name="Schleicher M."/>
            <person name="Eichinger L."/>
            <person name="Platzer M."/>
            <person name="Noegel A.A."/>
            <person name="Schaap P."/>
            <person name="Gloeckner G."/>
        </authorList>
    </citation>
    <scope>NUCLEOTIDE SEQUENCE [LARGE SCALE GENOMIC DNA]</scope>
    <source>
        <strain evidence="2">SH3</strain>
    </source>
</reference>